<dbReference type="SUPFAM" id="SSF48652">
    <property type="entry name" value="Tetraspanin"/>
    <property type="match status" value="1"/>
</dbReference>
<accession>A0AAV6FYM1</accession>
<feature type="transmembrane region" description="Helical" evidence="5">
    <location>
        <begin position="207"/>
        <end position="234"/>
    </location>
</feature>
<dbReference type="GO" id="GO:0016020">
    <property type="term" value="C:membrane"/>
    <property type="evidence" value="ECO:0007669"/>
    <property type="project" value="UniProtKB-SubCell"/>
</dbReference>
<proteinExistence type="predicted"/>
<dbReference type="Gene3D" id="1.10.1450.10">
    <property type="entry name" value="Tetraspanin"/>
    <property type="match status" value="1"/>
</dbReference>
<evidence type="ECO:0000256" key="4">
    <source>
        <dbReference type="ARBA" id="ARBA00023136"/>
    </source>
</evidence>
<evidence type="ECO:0008006" key="8">
    <source>
        <dbReference type="Google" id="ProtNLM"/>
    </source>
</evidence>
<evidence type="ECO:0000256" key="1">
    <source>
        <dbReference type="ARBA" id="ARBA00004141"/>
    </source>
</evidence>
<reference evidence="6 7" key="1">
    <citation type="submission" date="2020-10" db="EMBL/GenBank/DDBJ databases">
        <title>Chromosome-scale genome assembly of the Allis shad, Alosa alosa.</title>
        <authorList>
            <person name="Margot Z."/>
            <person name="Christophe K."/>
            <person name="Cabau C."/>
            <person name="Louis A."/>
            <person name="Berthelot C."/>
            <person name="Parey E."/>
            <person name="Roest Crollius H."/>
            <person name="Montfort J."/>
            <person name="Robinson-Rechavi M."/>
            <person name="Bucao C."/>
            <person name="Bouchez O."/>
            <person name="Gislard M."/>
            <person name="Lluch J."/>
            <person name="Milhes M."/>
            <person name="Lampietro C."/>
            <person name="Lopez Roques C."/>
            <person name="Donnadieu C."/>
            <person name="Braasch I."/>
            <person name="Desvignes T."/>
            <person name="Postlethwait J."/>
            <person name="Bobe J."/>
            <person name="Guiguen Y."/>
        </authorList>
    </citation>
    <scope>NUCLEOTIDE SEQUENCE [LARGE SCALE GENOMIC DNA]</scope>
    <source>
        <strain evidence="6">M-15738</strain>
        <tissue evidence="6">Blood</tissue>
    </source>
</reference>
<dbReference type="InterPro" id="IPR008952">
    <property type="entry name" value="Tetraspanin_EC2_sf"/>
</dbReference>
<keyword evidence="2 5" id="KW-0812">Transmembrane</keyword>
<dbReference type="AlphaFoldDB" id="A0AAV6FYM1"/>
<keyword evidence="7" id="KW-1185">Reference proteome</keyword>
<evidence type="ECO:0000256" key="5">
    <source>
        <dbReference type="SAM" id="Phobius"/>
    </source>
</evidence>
<sequence length="260" mass="29026">MAPVKACLRRTFIIVDVVIGILGIIWLALSLFLHGHYHGIKGGQNYESDAIAGFSSLYAFGVWVALMCAVGLYGILKKKQWALIVFSVGMILVCLVFLVTALSAVISSCMTEEYAKVALKPEKPLDEETEEIQAQYDSLQSMFHCCGFLNGTHDWGSIIPGSCQCPDTPEILEHCISLNVTSPERTEEINVYEQPCFPYLFHFHRMIYRIVAAFHFTILLCLVVGPVLSIVILCQMRRKTIAPPVAFTTHASDSKYTELR</sequence>
<name>A0AAV6FYM1_9TELE</name>
<evidence type="ECO:0000256" key="2">
    <source>
        <dbReference type="ARBA" id="ARBA00022692"/>
    </source>
</evidence>
<keyword evidence="4 5" id="KW-0472">Membrane</keyword>
<protein>
    <recommendedName>
        <fullName evidence="8">Tetraspanin</fullName>
    </recommendedName>
</protein>
<evidence type="ECO:0000313" key="7">
    <source>
        <dbReference type="Proteomes" id="UP000823561"/>
    </source>
</evidence>
<gene>
    <name evidence="6" type="ORF">AALO_G00224130</name>
</gene>
<feature type="transmembrane region" description="Helical" evidence="5">
    <location>
        <begin position="57"/>
        <end position="76"/>
    </location>
</feature>
<feature type="transmembrane region" description="Helical" evidence="5">
    <location>
        <begin position="83"/>
        <end position="106"/>
    </location>
</feature>
<evidence type="ECO:0000313" key="6">
    <source>
        <dbReference type="EMBL" id="KAG5267655.1"/>
    </source>
</evidence>
<evidence type="ECO:0000256" key="3">
    <source>
        <dbReference type="ARBA" id="ARBA00022989"/>
    </source>
</evidence>
<dbReference type="InterPro" id="IPR018499">
    <property type="entry name" value="Tetraspanin/Peripherin"/>
</dbReference>
<dbReference type="EMBL" id="JADWDJ010000017">
    <property type="protein sequence ID" value="KAG5267655.1"/>
    <property type="molecule type" value="Genomic_DNA"/>
</dbReference>
<comment type="caution">
    <text evidence="6">The sequence shown here is derived from an EMBL/GenBank/DDBJ whole genome shotgun (WGS) entry which is preliminary data.</text>
</comment>
<dbReference type="Pfam" id="PF00335">
    <property type="entry name" value="Tetraspanin"/>
    <property type="match status" value="1"/>
</dbReference>
<feature type="transmembrane region" description="Helical" evidence="5">
    <location>
        <begin position="12"/>
        <end position="37"/>
    </location>
</feature>
<organism evidence="6 7">
    <name type="scientific">Alosa alosa</name>
    <name type="common">allis shad</name>
    <dbReference type="NCBI Taxonomy" id="278164"/>
    <lineage>
        <taxon>Eukaryota</taxon>
        <taxon>Metazoa</taxon>
        <taxon>Chordata</taxon>
        <taxon>Craniata</taxon>
        <taxon>Vertebrata</taxon>
        <taxon>Euteleostomi</taxon>
        <taxon>Actinopterygii</taxon>
        <taxon>Neopterygii</taxon>
        <taxon>Teleostei</taxon>
        <taxon>Clupei</taxon>
        <taxon>Clupeiformes</taxon>
        <taxon>Clupeoidei</taxon>
        <taxon>Clupeidae</taxon>
        <taxon>Alosa</taxon>
    </lineage>
</organism>
<dbReference type="Proteomes" id="UP000823561">
    <property type="component" value="Chromosome 17"/>
</dbReference>
<comment type="subcellular location">
    <subcellularLocation>
        <location evidence="1">Membrane</location>
        <topology evidence="1">Multi-pass membrane protein</topology>
    </subcellularLocation>
</comment>
<keyword evidence="3 5" id="KW-1133">Transmembrane helix</keyword>